<evidence type="ECO:0000256" key="9">
    <source>
        <dbReference type="PROSITE-ProRule" id="PRU00339"/>
    </source>
</evidence>
<keyword evidence="7 11" id="KW-0449">Lipoprotein</keyword>
<evidence type="ECO:0000256" key="4">
    <source>
        <dbReference type="ARBA" id="ARBA00022803"/>
    </source>
</evidence>
<gene>
    <name evidence="11" type="primary">nlpI</name>
    <name evidence="11" type="ORF">GCM10022394_00780</name>
</gene>
<name>A0ABP6V2J4_9GAMM</name>
<evidence type="ECO:0000256" key="5">
    <source>
        <dbReference type="ARBA" id="ARBA00023136"/>
    </source>
</evidence>
<comment type="function">
    <text evidence="8">May be involved in cell division.</text>
</comment>
<evidence type="ECO:0000256" key="3">
    <source>
        <dbReference type="ARBA" id="ARBA00022737"/>
    </source>
</evidence>
<evidence type="ECO:0000256" key="8">
    <source>
        <dbReference type="PIRNR" id="PIRNR004654"/>
    </source>
</evidence>
<dbReference type="PROSITE" id="PS50293">
    <property type="entry name" value="TPR_REGION"/>
    <property type="match status" value="1"/>
</dbReference>
<evidence type="ECO:0000256" key="1">
    <source>
        <dbReference type="ARBA" id="ARBA00022475"/>
    </source>
</evidence>
<keyword evidence="1 8" id="KW-1003">Cell membrane</keyword>
<sequence length="292" mass="33398">MKHRFLLSSVIALLGLLVTACSAPRVVTPTLILPVPMQVSYESELSIARLGQMLSYPDLTAEQRAELFFQRGVVFDRVGLRAMARLDFNRALRDKPDFADAYNLNGVYLTQNQEFDEAYEAFDSALELAPDYHYAHLNRGIALYYGGRPTLAARDLKIFLDEDPSDPYRLLWWYLALEQVDADEAKARLSAHLAQYGSDEWAWDIVKVYLGQSTDEALLNRISNESQDNQELAERLCEAYFYLAKQAQRNDQPEQAAAYFKLTLATNIHDFVEHRYALLELDLAGEQAMLRR</sequence>
<dbReference type="EMBL" id="BAABCX010000001">
    <property type="protein sequence ID" value="GAA3525673.1"/>
    <property type="molecule type" value="Genomic_DNA"/>
</dbReference>
<evidence type="ECO:0000256" key="10">
    <source>
        <dbReference type="SAM" id="SignalP"/>
    </source>
</evidence>
<dbReference type="PROSITE" id="PS51257">
    <property type="entry name" value="PROKAR_LIPOPROTEIN"/>
    <property type="match status" value="1"/>
</dbReference>
<proteinExistence type="predicted"/>
<dbReference type="PANTHER" id="PTHR44858">
    <property type="entry name" value="TETRATRICOPEPTIDE REPEAT PROTEIN 6"/>
    <property type="match status" value="1"/>
</dbReference>
<feature type="signal peptide" evidence="10">
    <location>
        <begin position="1"/>
        <end position="23"/>
    </location>
</feature>
<dbReference type="InterPro" id="IPR019734">
    <property type="entry name" value="TPR_rpt"/>
</dbReference>
<comment type="subcellular location">
    <subcellularLocation>
        <location evidence="8">Cell membrane</location>
    </subcellularLocation>
</comment>
<keyword evidence="5 8" id="KW-0472">Membrane</keyword>
<evidence type="ECO:0000256" key="2">
    <source>
        <dbReference type="ARBA" id="ARBA00022729"/>
    </source>
</evidence>
<keyword evidence="3" id="KW-0677">Repeat</keyword>
<dbReference type="PANTHER" id="PTHR44858:SF1">
    <property type="entry name" value="UDP-N-ACETYLGLUCOSAMINE--PEPTIDE N-ACETYLGLUCOSAMINYLTRANSFERASE SPINDLY-RELATED"/>
    <property type="match status" value="1"/>
</dbReference>
<keyword evidence="2 10" id="KW-0732">Signal</keyword>
<dbReference type="InterPro" id="IPR023605">
    <property type="entry name" value="Lipoprotein_NlpI"/>
</dbReference>
<dbReference type="InterPro" id="IPR011990">
    <property type="entry name" value="TPR-like_helical_dom_sf"/>
</dbReference>
<dbReference type="Pfam" id="PF13432">
    <property type="entry name" value="TPR_16"/>
    <property type="match status" value="1"/>
</dbReference>
<dbReference type="SUPFAM" id="SSF48452">
    <property type="entry name" value="TPR-like"/>
    <property type="match status" value="1"/>
</dbReference>
<dbReference type="NCBIfam" id="NF008391">
    <property type="entry name" value="PRK11189.1"/>
    <property type="match status" value="1"/>
</dbReference>
<feature type="chain" id="PRO_5047240394" description="Lipoprotein NlpI" evidence="10">
    <location>
        <begin position="24"/>
        <end position="292"/>
    </location>
</feature>
<dbReference type="InterPro" id="IPR050498">
    <property type="entry name" value="Ycf3"/>
</dbReference>
<evidence type="ECO:0000313" key="11">
    <source>
        <dbReference type="EMBL" id="GAA3525673.1"/>
    </source>
</evidence>
<feature type="repeat" description="TPR" evidence="9">
    <location>
        <begin position="99"/>
        <end position="132"/>
    </location>
</feature>
<organism evidence="11 12">
    <name type="scientific">Zobellella aerophila</name>
    <dbReference type="NCBI Taxonomy" id="870480"/>
    <lineage>
        <taxon>Bacteria</taxon>
        <taxon>Pseudomonadati</taxon>
        <taxon>Pseudomonadota</taxon>
        <taxon>Gammaproteobacteria</taxon>
        <taxon>Aeromonadales</taxon>
        <taxon>Aeromonadaceae</taxon>
        <taxon>Zobellella</taxon>
    </lineage>
</organism>
<protein>
    <recommendedName>
        <fullName evidence="8">Lipoprotein NlpI</fullName>
    </recommendedName>
</protein>
<dbReference type="PIRSF" id="PIRSF004654">
    <property type="entry name" value="NlpI"/>
    <property type="match status" value="1"/>
</dbReference>
<keyword evidence="12" id="KW-1185">Reference proteome</keyword>
<dbReference type="RefSeq" id="WP_344953440.1">
    <property type="nucleotide sequence ID" value="NZ_BAABCX010000001.1"/>
</dbReference>
<accession>A0ABP6V2J4</accession>
<dbReference type="SMART" id="SM00028">
    <property type="entry name" value="TPR"/>
    <property type="match status" value="4"/>
</dbReference>
<keyword evidence="6" id="KW-0564">Palmitate</keyword>
<keyword evidence="4 9" id="KW-0802">TPR repeat</keyword>
<evidence type="ECO:0000256" key="7">
    <source>
        <dbReference type="ARBA" id="ARBA00023288"/>
    </source>
</evidence>
<comment type="subunit">
    <text evidence="8">Homodimer.</text>
</comment>
<dbReference type="PROSITE" id="PS50005">
    <property type="entry name" value="TPR"/>
    <property type="match status" value="1"/>
</dbReference>
<dbReference type="Gene3D" id="1.25.40.10">
    <property type="entry name" value="Tetratricopeptide repeat domain"/>
    <property type="match status" value="1"/>
</dbReference>
<evidence type="ECO:0000313" key="12">
    <source>
        <dbReference type="Proteomes" id="UP001500795"/>
    </source>
</evidence>
<evidence type="ECO:0000256" key="6">
    <source>
        <dbReference type="ARBA" id="ARBA00023139"/>
    </source>
</evidence>
<comment type="caution">
    <text evidence="11">The sequence shown here is derived from an EMBL/GenBank/DDBJ whole genome shotgun (WGS) entry which is preliminary data.</text>
</comment>
<reference evidence="12" key="1">
    <citation type="journal article" date="2019" name="Int. J. Syst. Evol. Microbiol.">
        <title>The Global Catalogue of Microorganisms (GCM) 10K type strain sequencing project: providing services to taxonomists for standard genome sequencing and annotation.</title>
        <authorList>
            <consortium name="The Broad Institute Genomics Platform"/>
            <consortium name="The Broad Institute Genome Sequencing Center for Infectious Disease"/>
            <person name="Wu L."/>
            <person name="Ma J."/>
        </authorList>
    </citation>
    <scope>NUCLEOTIDE SEQUENCE [LARGE SCALE GENOMIC DNA]</scope>
    <source>
        <strain evidence="12">JCM 17110</strain>
    </source>
</reference>
<dbReference type="Proteomes" id="UP001500795">
    <property type="component" value="Unassembled WGS sequence"/>
</dbReference>